<dbReference type="Pfam" id="PF04463">
    <property type="entry name" value="2-thiour_desulf"/>
    <property type="match status" value="1"/>
</dbReference>
<sequence length="144" mass="15512">MTESRNNSKPELYLVSSCLTGLCTRYDGKTKQDMACLERLKGKIWIPICPEQLGGMPTPREAADICGGDGYDVLCGRARVRTKTGTDVTRQFIRGAEQVLAIARSQPVTAVLLKARSPSCSSTGVCGVTAALLSKHGFKLEEFG</sequence>
<evidence type="ECO:0000313" key="2">
    <source>
        <dbReference type="Proteomes" id="UP000826725"/>
    </source>
</evidence>
<dbReference type="KEGG" id="dbk:DGMP_03140"/>
<name>A0A8D5FQL7_9BACT</name>
<dbReference type="PANTHER" id="PTHR30087:SF1">
    <property type="entry name" value="HYPOTHETICAL CYTOSOLIC PROTEIN"/>
    <property type="match status" value="1"/>
</dbReference>
<proteinExistence type="predicted"/>
<dbReference type="EMBL" id="AP024086">
    <property type="protein sequence ID" value="BCL59621.1"/>
    <property type="molecule type" value="Genomic_DNA"/>
</dbReference>
<protein>
    <recommendedName>
        <fullName evidence="3">DUF523 domain-containing protein</fullName>
    </recommendedName>
</protein>
<reference evidence="1" key="1">
    <citation type="submission" date="2020-09" db="EMBL/GenBank/DDBJ databases">
        <title>Desulfogranum mesoprofundum gen. nov., sp. nov., a novel mesophilic, sulfate-reducing chemolithoautotroph isolated from a deep-sea hydrothermal vent chimney in the Suiyo Seamount.</title>
        <authorList>
            <person name="Hashimoto Y."/>
            <person name="Nakagawa S."/>
        </authorList>
    </citation>
    <scope>NUCLEOTIDE SEQUENCE</scope>
    <source>
        <strain evidence="1">KT2</strain>
    </source>
</reference>
<dbReference type="AlphaFoldDB" id="A0A8D5FQL7"/>
<evidence type="ECO:0008006" key="3">
    <source>
        <dbReference type="Google" id="ProtNLM"/>
    </source>
</evidence>
<dbReference type="Proteomes" id="UP000826725">
    <property type="component" value="Chromosome"/>
</dbReference>
<organism evidence="1 2">
    <name type="scientific">Desulfomarina profundi</name>
    <dbReference type="NCBI Taxonomy" id="2772557"/>
    <lineage>
        <taxon>Bacteria</taxon>
        <taxon>Pseudomonadati</taxon>
        <taxon>Thermodesulfobacteriota</taxon>
        <taxon>Desulfobulbia</taxon>
        <taxon>Desulfobulbales</taxon>
        <taxon>Desulfobulbaceae</taxon>
        <taxon>Desulfomarina</taxon>
    </lineage>
</organism>
<evidence type="ECO:0000313" key="1">
    <source>
        <dbReference type="EMBL" id="BCL59621.1"/>
    </source>
</evidence>
<accession>A0A8D5FQL7</accession>
<dbReference type="RefSeq" id="WP_228855825.1">
    <property type="nucleotide sequence ID" value="NZ_AP024086.1"/>
</dbReference>
<dbReference type="PANTHER" id="PTHR30087">
    <property type="entry name" value="INNER MEMBRANE PROTEIN"/>
    <property type="match status" value="1"/>
</dbReference>
<gene>
    <name evidence="1" type="ORF">DGMP_03140</name>
</gene>
<keyword evidence="2" id="KW-1185">Reference proteome</keyword>
<dbReference type="InterPro" id="IPR007553">
    <property type="entry name" value="2-thiour_desulf"/>
</dbReference>